<gene>
    <name evidence="1" type="ORF">VB738_03950</name>
</gene>
<dbReference type="Proteomes" id="UP001304461">
    <property type="component" value="Unassembled WGS sequence"/>
</dbReference>
<name>A0ABU5RRK6_9CYAN</name>
<protein>
    <submittedName>
        <fullName evidence="1">Uncharacterized protein</fullName>
    </submittedName>
</protein>
<dbReference type="PANTHER" id="PTHR38663:SF1">
    <property type="entry name" value="L-ORNITHINE N(5)-MONOOXYGENASE"/>
    <property type="match status" value="1"/>
</dbReference>
<dbReference type="EMBL" id="JAYGHX010000002">
    <property type="protein sequence ID" value="MEA5390410.1"/>
    <property type="molecule type" value="Genomic_DNA"/>
</dbReference>
<proteinExistence type="predicted"/>
<dbReference type="RefSeq" id="WP_323304515.1">
    <property type="nucleotide sequence ID" value="NZ_JAYGHX010000002.1"/>
</dbReference>
<accession>A0ABU5RRK6</accession>
<dbReference type="PANTHER" id="PTHR38663">
    <property type="match status" value="1"/>
</dbReference>
<organism evidence="1 2">
    <name type="scientific">Cyanobium gracile UHCC 0139</name>
    <dbReference type="NCBI Taxonomy" id="3110308"/>
    <lineage>
        <taxon>Bacteria</taxon>
        <taxon>Bacillati</taxon>
        <taxon>Cyanobacteriota</taxon>
        <taxon>Cyanophyceae</taxon>
        <taxon>Synechococcales</taxon>
        <taxon>Prochlorococcaceae</taxon>
        <taxon>Cyanobium</taxon>
    </lineage>
</organism>
<sequence>MSHHPLLRQLQQQRPLALIEDWPVLTGDLRWPGTRVHVMGGLSALQLGPAARNLFGGREAAHRICRAALKS</sequence>
<evidence type="ECO:0000313" key="1">
    <source>
        <dbReference type="EMBL" id="MEA5390410.1"/>
    </source>
</evidence>
<evidence type="ECO:0000313" key="2">
    <source>
        <dbReference type="Proteomes" id="UP001304461"/>
    </source>
</evidence>
<keyword evidence="2" id="KW-1185">Reference proteome</keyword>
<reference evidence="1 2" key="1">
    <citation type="submission" date="2023-12" db="EMBL/GenBank/DDBJ databases">
        <title>Baltic Sea Cyanobacteria.</title>
        <authorList>
            <person name="Delbaje E."/>
            <person name="Fewer D.P."/>
            <person name="Shishido T.K."/>
        </authorList>
    </citation>
    <scope>NUCLEOTIDE SEQUENCE [LARGE SCALE GENOMIC DNA]</scope>
    <source>
        <strain evidence="1 2">UHCC 0139</strain>
    </source>
</reference>
<comment type="caution">
    <text evidence="1">The sequence shown here is derived from an EMBL/GenBank/DDBJ whole genome shotgun (WGS) entry which is preliminary data.</text>
</comment>